<evidence type="ECO:0000259" key="4">
    <source>
        <dbReference type="Pfam" id="PF00561"/>
    </source>
</evidence>
<comment type="similarity">
    <text evidence="1">Belongs to the peptidase S33 family.</text>
</comment>
<dbReference type="Pfam" id="PF08386">
    <property type="entry name" value="Abhydrolase_4"/>
    <property type="match status" value="1"/>
</dbReference>
<evidence type="ECO:0000256" key="1">
    <source>
        <dbReference type="ARBA" id="ARBA00010088"/>
    </source>
</evidence>
<dbReference type="PANTHER" id="PTHR43248:SF29">
    <property type="entry name" value="TRIPEPTIDYL AMINOPEPTIDASE"/>
    <property type="match status" value="1"/>
</dbReference>
<reference evidence="6 7" key="1">
    <citation type="submission" date="2018-07" db="EMBL/GenBank/DDBJ databases">
        <title>Genomic Encyclopedia of Type Strains, Phase IV (KMG-IV): sequencing the most valuable type-strain genomes for metagenomic binning, comparative biology and taxonomic classification.</title>
        <authorList>
            <person name="Goeker M."/>
        </authorList>
    </citation>
    <scope>NUCLEOTIDE SEQUENCE [LARGE SCALE GENOMIC DNA]</scope>
    <source>
        <strain evidence="6 7">DSM 44290</strain>
    </source>
</reference>
<keyword evidence="7" id="KW-1185">Reference proteome</keyword>
<evidence type="ECO:0000256" key="2">
    <source>
        <dbReference type="ARBA" id="ARBA00022729"/>
    </source>
</evidence>
<dbReference type="STRING" id="1210086.GCA_001613105_02108"/>
<accession>A0A370I5Q1</accession>
<evidence type="ECO:0000313" key="6">
    <source>
        <dbReference type="EMBL" id="RDI65461.1"/>
    </source>
</evidence>
<dbReference type="EMBL" id="QQBC01000006">
    <property type="protein sequence ID" value="RDI65461.1"/>
    <property type="molecule type" value="Genomic_DNA"/>
</dbReference>
<dbReference type="Gene3D" id="3.40.50.1820">
    <property type="entry name" value="alpha/beta hydrolase"/>
    <property type="match status" value="1"/>
</dbReference>
<organism evidence="6 7">
    <name type="scientific">Nocardia pseudobrasiliensis</name>
    <dbReference type="NCBI Taxonomy" id="45979"/>
    <lineage>
        <taxon>Bacteria</taxon>
        <taxon>Bacillati</taxon>
        <taxon>Actinomycetota</taxon>
        <taxon>Actinomycetes</taxon>
        <taxon>Mycobacteriales</taxon>
        <taxon>Nocardiaceae</taxon>
        <taxon>Nocardia</taxon>
    </lineage>
</organism>
<dbReference type="InterPro" id="IPR051601">
    <property type="entry name" value="Serine_prot/Carboxylest_S33"/>
</dbReference>
<comment type="caution">
    <text evidence="6">The sequence shown here is derived from an EMBL/GenBank/DDBJ whole genome shotgun (WGS) entry which is preliminary data.</text>
</comment>
<proteinExistence type="inferred from homology"/>
<dbReference type="InterPro" id="IPR029058">
    <property type="entry name" value="AB_hydrolase_fold"/>
</dbReference>
<dbReference type="RefSeq" id="WP_067995525.1">
    <property type="nucleotide sequence ID" value="NZ_QQBC01000006.1"/>
</dbReference>
<keyword evidence="3" id="KW-0378">Hydrolase</keyword>
<name>A0A370I5Q1_9NOCA</name>
<feature type="domain" description="Peptidase S33 tripeptidyl aminopeptidase-like C-terminal" evidence="5">
    <location>
        <begin position="409"/>
        <end position="501"/>
    </location>
</feature>
<keyword evidence="2" id="KW-0732">Signal</keyword>
<evidence type="ECO:0000313" key="7">
    <source>
        <dbReference type="Proteomes" id="UP000254869"/>
    </source>
</evidence>
<dbReference type="Proteomes" id="UP000254869">
    <property type="component" value="Unassembled WGS sequence"/>
</dbReference>
<dbReference type="InterPro" id="IPR000073">
    <property type="entry name" value="AB_hydrolase_1"/>
</dbReference>
<evidence type="ECO:0000259" key="5">
    <source>
        <dbReference type="Pfam" id="PF08386"/>
    </source>
</evidence>
<dbReference type="SUPFAM" id="SSF53474">
    <property type="entry name" value="alpha/beta-Hydrolases"/>
    <property type="match status" value="1"/>
</dbReference>
<feature type="domain" description="AB hydrolase-1" evidence="4">
    <location>
        <begin position="100"/>
        <end position="265"/>
    </location>
</feature>
<sequence>MFRPRVVRWAVAAAVAGLVAGVGAWETVSAGPVAAEGLDRFTRQQLDWRACDEEQLDRAGARCADVTVPLNYAEPQGRTITVAISRIPAADAAHRRGIMLSNPGGPGGSGLGFALNLGQGLPSYPWQQYDLIGMDPRGVGRSSRIDCRWPVGTYGQSAGIDDAGFAESVATQADLAARCQAAAGDRLPHITTRNTARDMDLIRAVLGEDRISYFGLSYGTYLGAVFTQMFPQRADRVVLDSAVDPAQWAIGTFRDMGPADEAALDAWADWAADRDSEYHLGTTRSAVRAVVTDLIATAARQPIRIGAYDLDEHWLPTVVFDNVTDPRGFDVLAAMVRQLADAAAGVAVRPSPELEAELSHLLAATPSSEFDDAGAAVRCGDVAEPRDPSWYRSAIDSARATQPIFGPLANNISPCAFWPAPVEAPTAVRNSTPALILQATGDPLTAYRQGVGLHRALTESRLVTLRDVIVHGVVTIDSACVRQTVDAYLREGTLPAADLTCRAD</sequence>
<dbReference type="Pfam" id="PF00561">
    <property type="entry name" value="Abhydrolase_1"/>
    <property type="match status" value="1"/>
</dbReference>
<dbReference type="InterPro" id="IPR013595">
    <property type="entry name" value="Pept_S33_TAP-like_C"/>
</dbReference>
<gene>
    <name evidence="6" type="ORF">DFR76_106333</name>
</gene>
<dbReference type="PANTHER" id="PTHR43248">
    <property type="entry name" value="2-SUCCINYL-6-HYDROXY-2,4-CYCLOHEXADIENE-1-CARBOXYLATE SYNTHASE"/>
    <property type="match status" value="1"/>
</dbReference>
<protein>
    <submittedName>
        <fullName evidence="6">TAP-like protein</fullName>
    </submittedName>
</protein>
<dbReference type="AlphaFoldDB" id="A0A370I5Q1"/>
<dbReference type="GO" id="GO:0016787">
    <property type="term" value="F:hydrolase activity"/>
    <property type="evidence" value="ECO:0007669"/>
    <property type="project" value="UniProtKB-KW"/>
</dbReference>
<evidence type="ECO:0000256" key="3">
    <source>
        <dbReference type="ARBA" id="ARBA00022801"/>
    </source>
</evidence>